<organism evidence="2 3">
    <name type="scientific">Primorskyibacter flagellatus</name>
    <dbReference type="NCBI Taxonomy" id="1387277"/>
    <lineage>
        <taxon>Bacteria</taxon>
        <taxon>Pseudomonadati</taxon>
        <taxon>Pseudomonadota</taxon>
        <taxon>Alphaproteobacteria</taxon>
        <taxon>Rhodobacterales</taxon>
        <taxon>Roseobacteraceae</taxon>
        <taxon>Primorskyibacter</taxon>
    </lineage>
</organism>
<gene>
    <name evidence="2" type="ORF">GCM10011360_29360</name>
</gene>
<sequence length="100" mass="10902">MTTTEGVLLLSAALVALPSLRGAGRVLWARWNDRRALRLEAGLDRMTGQPRRIAEARIAHLRNHAHDLIEFGSLVPTWAVLSAVAGIALNLLARALPLFC</sequence>
<dbReference type="AlphaFoldDB" id="A0A917ABV0"/>
<accession>A0A917ABV0</accession>
<proteinExistence type="predicted"/>
<keyword evidence="1" id="KW-0472">Membrane</keyword>
<dbReference type="EMBL" id="BMFJ01000002">
    <property type="protein sequence ID" value="GGE39834.1"/>
    <property type="molecule type" value="Genomic_DNA"/>
</dbReference>
<evidence type="ECO:0000256" key="1">
    <source>
        <dbReference type="SAM" id="Phobius"/>
    </source>
</evidence>
<keyword evidence="1" id="KW-0812">Transmembrane</keyword>
<protein>
    <submittedName>
        <fullName evidence="2">Uncharacterized protein</fullName>
    </submittedName>
</protein>
<name>A0A917ABV0_9RHOB</name>
<reference evidence="3" key="1">
    <citation type="journal article" date="2019" name="Int. J. Syst. Evol. Microbiol.">
        <title>The Global Catalogue of Microorganisms (GCM) 10K type strain sequencing project: providing services to taxonomists for standard genome sequencing and annotation.</title>
        <authorList>
            <consortium name="The Broad Institute Genomics Platform"/>
            <consortium name="The Broad Institute Genome Sequencing Center for Infectious Disease"/>
            <person name="Wu L."/>
            <person name="Ma J."/>
        </authorList>
    </citation>
    <scope>NUCLEOTIDE SEQUENCE [LARGE SCALE GENOMIC DNA]</scope>
    <source>
        <strain evidence="3">CGMCC 1.12664</strain>
    </source>
</reference>
<feature type="transmembrane region" description="Helical" evidence="1">
    <location>
        <begin position="78"/>
        <end position="99"/>
    </location>
</feature>
<keyword evidence="1" id="KW-1133">Transmembrane helix</keyword>
<evidence type="ECO:0000313" key="3">
    <source>
        <dbReference type="Proteomes" id="UP000612855"/>
    </source>
</evidence>
<dbReference type="RefSeq" id="WP_188478552.1">
    <property type="nucleotide sequence ID" value="NZ_BMFJ01000002.1"/>
</dbReference>
<evidence type="ECO:0000313" key="2">
    <source>
        <dbReference type="EMBL" id="GGE39834.1"/>
    </source>
</evidence>
<comment type="caution">
    <text evidence="2">The sequence shown here is derived from an EMBL/GenBank/DDBJ whole genome shotgun (WGS) entry which is preliminary data.</text>
</comment>
<dbReference type="Proteomes" id="UP000612855">
    <property type="component" value="Unassembled WGS sequence"/>
</dbReference>
<keyword evidence="3" id="KW-1185">Reference proteome</keyword>